<protein>
    <submittedName>
        <fullName evidence="1">Uncharacterized protein</fullName>
    </submittedName>
</protein>
<proteinExistence type="predicted"/>
<organism evidence="1">
    <name type="scientific">Myoviridae sp. ct4uh47</name>
    <dbReference type="NCBI Taxonomy" id="2825032"/>
    <lineage>
        <taxon>Viruses</taxon>
        <taxon>Duplodnaviria</taxon>
        <taxon>Heunggongvirae</taxon>
        <taxon>Uroviricota</taxon>
        <taxon>Caudoviricetes</taxon>
    </lineage>
</organism>
<evidence type="ECO:0000313" key="1">
    <source>
        <dbReference type="EMBL" id="DAG02109.1"/>
    </source>
</evidence>
<accession>A0A8S5V5Z0</accession>
<dbReference type="EMBL" id="BK016203">
    <property type="protein sequence ID" value="DAG02109.1"/>
    <property type="molecule type" value="Genomic_DNA"/>
</dbReference>
<reference evidence="1" key="1">
    <citation type="journal article" date="2021" name="Proc. Natl. Acad. Sci. U.S.A.">
        <title>A Catalog of Tens of Thousands of Viruses from Human Metagenomes Reveals Hidden Associations with Chronic Diseases.</title>
        <authorList>
            <person name="Tisza M.J."/>
            <person name="Buck C.B."/>
        </authorList>
    </citation>
    <scope>NUCLEOTIDE SEQUENCE</scope>
    <source>
        <strain evidence="1">Ct4uh47</strain>
    </source>
</reference>
<name>A0A8S5V5Z0_9CAUD</name>
<sequence>MHSCDKCKRYNKCYPKAMSKEQVETQRQNVSDFGCKLFEELTVKEMFVKKEEH</sequence>